<evidence type="ECO:0000313" key="6">
    <source>
        <dbReference type="Proteomes" id="UP000001401"/>
    </source>
</evidence>
<gene>
    <name evidence="5" type="ordered locus">Bcell_0169</name>
</gene>
<evidence type="ECO:0000256" key="3">
    <source>
        <dbReference type="SAM" id="Phobius"/>
    </source>
</evidence>
<dbReference type="KEGG" id="bco:Bcell_0169"/>
<dbReference type="Gene3D" id="1.10.10.1320">
    <property type="entry name" value="Anti-sigma factor, zinc-finger domain"/>
    <property type="match status" value="1"/>
</dbReference>
<dbReference type="EMBL" id="CP002394">
    <property type="protein sequence ID" value="ADU28458.1"/>
    <property type="molecule type" value="Genomic_DNA"/>
</dbReference>
<dbReference type="HOGENOM" id="CLU_1347302_0_0_9"/>
<dbReference type="eggNOG" id="COG5662">
    <property type="taxonomic scope" value="Bacteria"/>
</dbReference>
<dbReference type="RefSeq" id="WP_013486799.1">
    <property type="nucleotide sequence ID" value="NC_014829.1"/>
</dbReference>
<dbReference type="OrthoDB" id="9782842at2"/>
<organism evidence="5 6">
    <name type="scientific">Evansella cellulosilytica (strain ATCC 21833 / DSM 2522 / FERM P-1141 / JCM 9156 / N-4)</name>
    <name type="common">Bacillus cellulosilyticus</name>
    <dbReference type="NCBI Taxonomy" id="649639"/>
    <lineage>
        <taxon>Bacteria</taxon>
        <taxon>Bacillati</taxon>
        <taxon>Bacillota</taxon>
        <taxon>Bacilli</taxon>
        <taxon>Bacillales</taxon>
        <taxon>Bacillaceae</taxon>
        <taxon>Evansella</taxon>
    </lineage>
</organism>
<dbReference type="InterPro" id="IPR041916">
    <property type="entry name" value="Anti_sigma_zinc_sf"/>
</dbReference>
<evidence type="ECO:0000313" key="5">
    <source>
        <dbReference type="EMBL" id="ADU28458.1"/>
    </source>
</evidence>
<keyword evidence="6" id="KW-1185">Reference proteome</keyword>
<keyword evidence="3 5" id="KW-0812">Transmembrane</keyword>
<proteinExistence type="inferred from homology"/>
<dbReference type="AlphaFoldDB" id="E6TTB8"/>
<reference evidence="5" key="1">
    <citation type="submission" date="2010-12" db="EMBL/GenBank/DDBJ databases">
        <title>Complete sequence of Bacillus cellulosilyticus DSM 2522.</title>
        <authorList>
            <consortium name="US DOE Joint Genome Institute"/>
            <person name="Lucas S."/>
            <person name="Copeland A."/>
            <person name="Lapidus A."/>
            <person name="Cheng J.-F."/>
            <person name="Bruce D."/>
            <person name="Goodwin L."/>
            <person name="Pitluck S."/>
            <person name="Chertkov O."/>
            <person name="Detter J.C."/>
            <person name="Han C."/>
            <person name="Tapia R."/>
            <person name="Land M."/>
            <person name="Hauser L."/>
            <person name="Jeffries C."/>
            <person name="Kyrpides N."/>
            <person name="Ivanova N."/>
            <person name="Mikhailova N."/>
            <person name="Brumm P."/>
            <person name="Mead D."/>
            <person name="Woyke T."/>
        </authorList>
    </citation>
    <scope>NUCLEOTIDE SEQUENCE [LARGE SCALE GENOMIC DNA]</scope>
    <source>
        <strain evidence="5">DSM 2522</strain>
    </source>
</reference>
<keyword evidence="3" id="KW-0472">Membrane</keyword>
<protein>
    <recommendedName>
        <fullName evidence="2">Anti-sigma-W factor RsiW</fullName>
    </recommendedName>
</protein>
<feature type="domain" description="Putative zinc-finger" evidence="4">
    <location>
        <begin position="5"/>
        <end position="38"/>
    </location>
</feature>
<dbReference type="STRING" id="649639.Bcell_0169"/>
<dbReference type="Pfam" id="PF13490">
    <property type="entry name" value="zf-HC2"/>
    <property type="match status" value="1"/>
</dbReference>
<evidence type="ECO:0000256" key="2">
    <source>
        <dbReference type="ARBA" id="ARBA00024438"/>
    </source>
</evidence>
<dbReference type="Proteomes" id="UP000001401">
    <property type="component" value="Chromosome"/>
</dbReference>
<evidence type="ECO:0000256" key="1">
    <source>
        <dbReference type="ARBA" id="ARBA00024353"/>
    </source>
</evidence>
<comment type="similarity">
    <text evidence="1">Belongs to the zinc-associated anti-sigma factor (ZAS) superfamily. Anti-sigma-W factor family.</text>
</comment>
<keyword evidence="3" id="KW-1133">Transmembrane helix</keyword>
<sequence length="210" mass="23791">MACKKDYAEQIHHYLDEELTLLERKRFESHIQKCSACHAHVRELRKTEAIVQSASHIKAPANFTDNVMSQLPKQSQKARYKNWMRKHPYIITAATFFLVFIVSLTSIWNDGGKEISVKGDGHFIVDEERGVVIIPEGETISGDITVRNGNIEINGEVLGNITVINGEQYLASAGSVAGEIQEINQVLEWMWFHTKSFFSEVLNVMNGDKQ</sequence>
<dbReference type="InterPro" id="IPR027383">
    <property type="entry name" value="Znf_put"/>
</dbReference>
<evidence type="ECO:0000259" key="4">
    <source>
        <dbReference type="Pfam" id="PF13490"/>
    </source>
</evidence>
<feature type="transmembrane region" description="Helical" evidence="3">
    <location>
        <begin position="89"/>
        <end position="108"/>
    </location>
</feature>
<name>E6TTB8_EVAC2</name>
<accession>E6TTB8</accession>